<dbReference type="Gene3D" id="2.40.100.10">
    <property type="entry name" value="Cyclophilin-like"/>
    <property type="match status" value="1"/>
</dbReference>
<dbReference type="PROSITE" id="PS00170">
    <property type="entry name" value="CSA_PPIASE_1"/>
    <property type="match status" value="1"/>
</dbReference>
<dbReference type="RefSeq" id="WP_255842192.1">
    <property type="nucleotide sequence ID" value="NZ_CP094358.1"/>
</dbReference>
<reference evidence="9" key="1">
    <citation type="submission" date="2022-03" db="EMBL/GenBank/DDBJ databases">
        <title>Description of Abyssus ytuae gen. nov., sp. nov., a novel member of the family Flavobacteriaceae isolated from the sediment of Mariana Trench.</title>
        <authorList>
            <person name="Zhang J."/>
            <person name="Xu X."/>
        </authorList>
    </citation>
    <scope>NUCLEOTIDE SEQUENCE</scope>
    <source>
        <strain evidence="9">MT3330</strain>
    </source>
</reference>
<feature type="domain" description="PPIase FKBP-type" evidence="7">
    <location>
        <begin position="222"/>
        <end position="310"/>
    </location>
</feature>
<dbReference type="PRINTS" id="PR00153">
    <property type="entry name" value="CSAPPISMRASE"/>
</dbReference>
<gene>
    <name evidence="9" type="ORF">MQE35_14505</name>
</gene>
<evidence type="ECO:0000256" key="1">
    <source>
        <dbReference type="ARBA" id="ARBA00000971"/>
    </source>
</evidence>
<evidence type="ECO:0000256" key="3">
    <source>
        <dbReference type="ARBA" id="ARBA00023110"/>
    </source>
</evidence>
<dbReference type="InterPro" id="IPR020892">
    <property type="entry name" value="Cyclophilin-type_PPIase_CS"/>
</dbReference>
<dbReference type="Proteomes" id="UP000831290">
    <property type="component" value="Chromosome"/>
</dbReference>
<keyword evidence="4 5" id="KW-0413">Isomerase</keyword>
<dbReference type="InterPro" id="IPR002130">
    <property type="entry name" value="Cyclophilin-type_PPIase_dom"/>
</dbReference>
<dbReference type="InterPro" id="IPR001179">
    <property type="entry name" value="PPIase_FKBP_dom"/>
</dbReference>
<dbReference type="AlphaFoldDB" id="A0A9E6ZJU0"/>
<dbReference type="Pfam" id="PF00160">
    <property type="entry name" value="Pro_isomerase"/>
    <property type="match status" value="1"/>
</dbReference>
<evidence type="ECO:0000256" key="6">
    <source>
        <dbReference type="RuleBase" id="RU003915"/>
    </source>
</evidence>
<protein>
    <recommendedName>
        <fullName evidence="6">Peptidyl-prolyl cis-trans isomerase</fullName>
        <ecNumber evidence="6">5.2.1.8</ecNumber>
    </recommendedName>
</protein>
<dbReference type="GO" id="GO:0006457">
    <property type="term" value="P:protein folding"/>
    <property type="evidence" value="ECO:0007669"/>
    <property type="project" value="InterPro"/>
</dbReference>
<dbReference type="SUPFAM" id="SSF50891">
    <property type="entry name" value="Cyclophilin-like"/>
    <property type="match status" value="1"/>
</dbReference>
<dbReference type="InterPro" id="IPR029000">
    <property type="entry name" value="Cyclophilin-like_dom_sf"/>
</dbReference>
<evidence type="ECO:0000259" key="8">
    <source>
        <dbReference type="PROSITE" id="PS50072"/>
    </source>
</evidence>
<dbReference type="InterPro" id="IPR046357">
    <property type="entry name" value="PPIase_dom_sf"/>
</dbReference>
<dbReference type="Gene3D" id="3.10.50.40">
    <property type="match status" value="1"/>
</dbReference>
<accession>A0A9E6ZJU0</accession>
<organism evidence="9 10">
    <name type="scientific">Abyssalbus ytuae</name>
    <dbReference type="NCBI Taxonomy" id="2926907"/>
    <lineage>
        <taxon>Bacteria</taxon>
        <taxon>Pseudomonadati</taxon>
        <taxon>Bacteroidota</taxon>
        <taxon>Flavobacteriia</taxon>
        <taxon>Flavobacteriales</taxon>
        <taxon>Flavobacteriaceae</taxon>
        <taxon>Abyssalbus</taxon>
    </lineage>
</organism>
<keyword evidence="10" id="KW-1185">Reference proteome</keyword>
<sequence length="310" mass="34059">MQDGIYAKFNTSKGEILVKLTQDKTPGTVGNFVALAEGKMENDAKPQGQPYYDGLTFHRVIPDFMIQGGCPNGNGMGGPGYQFDDEFHPELKHNGPGVLSMANAGPGTNGSQFFITHVETAWLDGKHTVFGFVEHGQEVVDNIEQGDKIESIEIIRVGEEAEKWNAVEAFRTFEGEREKRIEEEKRRAEEEIQKLSEGFDKTDSGLRYKIINKGSGKKAEKGKTVSVHYKGQLTNGMVFDSSYKRNQPIEFSLGTGQVIPGWDEGIQLLNVGDKARFVIPSQLAYGSRGAGGVIPPDATLIFDVELVAVK</sequence>
<feature type="domain" description="PPIase cyclophilin-type" evidence="8">
    <location>
        <begin position="14"/>
        <end position="145"/>
    </location>
</feature>
<dbReference type="SUPFAM" id="SSF54534">
    <property type="entry name" value="FKBP-like"/>
    <property type="match status" value="1"/>
</dbReference>
<dbReference type="GO" id="GO:0003755">
    <property type="term" value="F:peptidyl-prolyl cis-trans isomerase activity"/>
    <property type="evidence" value="ECO:0007669"/>
    <property type="project" value="UniProtKB-UniRule"/>
</dbReference>
<keyword evidence="3 5" id="KW-0697">Rotamase</keyword>
<evidence type="ECO:0000259" key="7">
    <source>
        <dbReference type="PROSITE" id="PS50059"/>
    </source>
</evidence>
<dbReference type="PROSITE" id="PS50059">
    <property type="entry name" value="FKBP_PPIASE"/>
    <property type="match status" value="1"/>
</dbReference>
<dbReference type="PANTHER" id="PTHR45625">
    <property type="entry name" value="PEPTIDYL-PROLYL CIS-TRANS ISOMERASE-RELATED"/>
    <property type="match status" value="1"/>
</dbReference>
<evidence type="ECO:0000313" key="10">
    <source>
        <dbReference type="Proteomes" id="UP000831290"/>
    </source>
</evidence>
<evidence type="ECO:0000313" key="9">
    <source>
        <dbReference type="EMBL" id="UOB16937.1"/>
    </source>
</evidence>
<evidence type="ECO:0000256" key="2">
    <source>
        <dbReference type="ARBA" id="ARBA00007365"/>
    </source>
</evidence>
<dbReference type="KEGG" id="fbm:MQE35_14505"/>
<comment type="similarity">
    <text evidence="2">Belongs to the cyclophilin-type PPIase family.</text>
</comment>
<proteinExistence type="inferred from homology"/>
<dbReference type="Pfam" id="PF00254">
    <property type="entry name" value="FKBP_C"/>
    <property type="match status" value="1"/>
</dbReference>
<dbReference type="InterPro" id="IPR044666">
    <property type="entry name" value="Cyclophilin_A-like"/>
</dbReference>
<dbReference type="EC" id="5.2.1.8" evidence="6"/>
<dbReference type="PANTHER" id="PTHR45625:SF4">
    <property type="entry name" value="PEPTIDYLPROLYL ISOMERASE DOMAIN AND WD REPEAT-CONTAINING PROTEIN 1"/>
    <property type="match status" value="1"/>
</dbReference>
<dbReference type="FunFam" id="3.10.50.40:FF:000047">
    <property type="entry name" value="Peptidylprolyl isomerase"/>
    <property type="match status" value="1"/>
</dbReference>
<dbReference type="EMBL" id="CP094358">
    <property type="protein sequence ID" value="UOB16937.1"/>
    <property type="molecule type" value="Genomic_DNA"/>
</dbReference>
<comment type="similarity">
    <text evidence="6">Belongs to the FKBP-type PPIase family.</text>
</comment>
<evidence type="ECO:0000256" key="4">
    <source>
        <dbReference type="ARBA" id="ARBA00023235"/>
    </source>
</evidence>
<comment type="catalytic activity">
    <reaction evidence="1 5 6">
        <text>[protein]-peptidylproline (omega=180) = [protein]-peptidylproline (omega=0)</text>
        <dbReference type="Rhea" id="RHEA:16237"/>
        <dbReference type="Rhea" id="RHEA-COMP:10747"/>
        <dbReference type="Rhea" id="RHEA-COMP:10748"/>
        <dbReference type="ChEBI" id="CHEBI:83833"/>
        <dbReference type="ChEBI" id="CHEBI:83834"/>
        <dbReference type="EC" id="5.2.1.8"/>
    </reaction>
</comment>
<evidence type="ECO:0000256" key="5">
    <source>
        <dbReference type="PROSITE-ProRule" id="PRU00277"/>
    </source>
</evidence>
<name>A0A9E6ZJU0_9FLAO</name>
<dbReference type="PROSITE" id="PS50072">
    <property type="entry name" value="CSA_PPIASE_2"/>
    <property type="match status" value="1"/>
</dbReference>
<dbReference type="CDD" id="cd00317">
    <property type="entry name" value="cyclophilin"/>
    <property type="match status" value="1"/>
</dbReference>